<feature type="transmembrane region" description="Helical" evidence="1">
    <location>
        <begin position="159"/>
        <end position="184"/>
    </location>
</feature>
<evidence type="ECO:0000256" key="1">
    <source>
        <dbReference type="SAM" id="Phobius"/>
    </source>
</evidence>
<dbReference type="InterPro" id="IPR012349">
    <property type="entry name" value="Split_barrel_FMN-bd"/>
</dbReference>
<feature type="transmembrane region" description="Helical" evidence="1">
    <location>
        <begin position="297"/>
        <end position="318"/>
    </location>
</feature>
<dbReference type="Proteomes" id="UP000006304">
    <property type="component" value="Chromosome"/>
</dbReference>
<gene>
    <name evidence="2" type="ORF">O3I_018215</name>
</gene>
<keyword evidence="3" id="KW-1185">Reference proteome</keyword>
<dbReference type="STRING" id="1133849.O3I_018215"/>
<organism evidence="2 3">
    <name type="scientific">Nocardia brasiliensis (strain ATCC 700358 / HUJEG-1)</name>
    <dbReference type="NCBI Taxonomy" id="1133849"/>
    <lineage>
        <taxon>Bacteria</taxon>
        <taxon>Bacillati</taxon>
        <taxon>Actinomycetota</taxon>
        <taxon>Actinomycetes</taxon>
        <taxon>Mycobacteriales</taxon>
        <taxon>Nocardiaceae</taxon>
        <taxon>Nocardia</taxon>
    </lineage>
</organism>
<evidence type="ECO:0008006" key="4">
    <source>
        <dbReference type="Google" id="ProtNLM"/>
    </source>
</evidence>
<keyword evidence="1" id="KW-1133">Transmembrane helix</keyword>
<evidence type="ECO:0000313" key="3">
    <source>
        <dbReference type="Proteomes" id="UP000006304"/>
    </source>
</evidence>
<keyword evidence="1" id="KW-0812">Transmembrane</keyword>
<feature type="transmembrane region" description="Helical" evidence="1">
    <location>
        <begin position="196"/>
        <end position="217"/>
    </location>
</feature>
<name>K0EVG0_NOCB7</name>
<dbReference type="AlphaFoldDB" id="K0EVG0"/>
<feature type="transmembrane region" description="Helical" evidence="1">
    <location>
        <begin position="263"/>
        <end position="285"/>
    </location>
</feature>
<keyword evidence="1" id="KW-0472">Membrane</keyword>
<evidence type="ECO:0000313" key="2">
    <source>
        <dbReference type="EMBL" id="AFU01602.1"/>
    </source>
</evidence>
<feature type="transmembrane region" description="Helical" evidence="1">
    <location>
        <begin position="229"/>
        <end position="251"/>
    </location>
</feature>
<sequence length="337" mass="36336">MTAGLRRNLTELRYQGRLSGRHVALPVSYARSDHNVVVRVARAHTKSWWRNFRTPRPISVWLDGRWQYGTGHVTPPGSLEHEEVAAVYQAKYPRMVIPTTDPFVVIELQAAHNLPSSVAAEPKYVGLWRRWCISVTLGELFGFAAPALTGALVRDAAPATAALALLAAGAIEGTVLGWFQAGVLGSVVPGFRRADWILATALGALLAWSIGVIPVVASNGLDSWPPAVVIPAATIGVVVILLSIGVTQWFALRRHIHHAGQWIWANAAAWLAALLVFTTVTTPLWQPGQSTAHTALIGLFGGLLMALTMAAVSGVFLLRILRAQQAAPSAAFRNQER</sequence>
<dbReference type="KEGG" id="nbr:O3I_018215"/>
<reference evidence="2 3" key="1">
    <citation type="journal article" date="2012" name="J. Bacteriol.">
        <title>Complete genome sequence of Nocardia brasiliensis HUJEG-1.</title>
        <authorList>
            <person name="Vera-Cabrera L."/>
            <person name="Ortiz-Lopez R."/>
            <person name="Elizondo-Gonzalez R."/>
            <person name="Perez-Maya A.A."/>
            <person name="Ocampo-Candiani J."/>
        </authorList>
    </citation>
    <scope>NUCLEOTIDE SEQUENCE [LARGE SCALE GENOMIC DNA]</scope>
    <source>
        <strain evidence="3">ATCC 700358</strain>
    </source>
</reference>
<dbReference type="eggNOG" id="ENOG5032W6J">
    <property type="taxonomic scope" value="Bacteria"/>
</dbReference>
<feature type="transmembrane region" description="Helical" evidence="1">
    <location>
        <begin position="131"/>
        <end position="153"/>
    </location>
</feature>
<proteinExistence type="predicted"/>
<dbReference type="Gene3D" id="2.30.110.10">
    <property type="entry name" value="Electron Transport, Fmn-binding Protein, Chain A"/>
    <property type="match status" value="1"/>
</dbReference>
<dbReference type="EMBL" id="CP003876">
    <property type="protein sequence ID" value="AFU01602.1"/>
    <property type="molecule type" value="Genomic_DNA"/>
</dbReference>
<accession>K0EVG0</accession>
<protein>
    <recommendedName>
        <fullName evidence="4">DUF385 domain-containing protein</fullName>
    </recommendedName>
</protein>
<dbReference type="HOGENOM" id="CLU_823451_0_0_11"/>